<dbReference type="HOGENOM" id="CLU_2131522_0_0_5"/>
<accession>K0PRY7</accession>
<protein>
    <recommendedName>
        <fullName evidence="3">ATP-dependent DNA ligase family profile domain-containing protein</fullName>
    </recommendedName>
</protein>
<dbReference type="eggNOG" id="COG1793">
    <property type="taxonomic scope" value="Bacteria"/>
</dbReference>
<dbReference type="Gene3D" id="3.30.470.30">
    <property type="entry name" value="DNA ligase/mRNA capping enzyme"/>
    <property type="match status" value="1"/>
</dbReference>
<evidence type="ECO:0000313" key="2">
    <source>
        <dbReference type="Proteomes" id="UP000009319"/>
    </source>
</evidence>
<evidence type="ECO:0008006" key="3">
    <source>
        <dbReference type="Google" id="ProtNLM"/>
    </source>
</evidence>
<sequence>MVKPFLDEEGKSNFGMLQNSRGGRGGKLASSAAMMMAFDLLYFDGHDIGMMELSSRRFFWNRFYEPSREPYVSRRSLTVMVAIYSRRRASMISKASSPRARTALIGQAALGIG</sequence>
<comment type="caution">
    <text evidence="1">The sequence shown here is derived from an EMBL/GenBank/DDBJ whole genome shotgun (WGS) entry which is preliminary data.</text>
</comment>
<keyword evidence="2" id="KW-1185">Reference proteome</keyword>
<dbReference type="STRING" id="1211777.BN77_p10775"/>
<reference evidence="1 2" key="1">
    <citation type="journal article" date="2013" name="Genome Announc.">
        <title>Draft Genome Sequence of Rhizobium mesoamericanum STM3625, a Nitrogen-Fixing Symbiont of Mimosa pudica Isolated in French Guiana (South America).</title>
        <authorList>
            <person name="Moulin L."/>
            <person name="Mornico D."/>
            <person name="Melkonian R."/>
            <person name="Klonowska A."/>
        </authorList>
    </citation>
    <scope>NUCLEOTIDE SEQUENCE [LARGE SCALE GENOMIC DNA]</scope>
    <source>
        <strain evidence="1 2">STM3625</strain>
    </source>
</reference>
<evidence type="ECO:0000313" key="1">
    <source>
        <dbReference type="EMBL" id="CCM79496.1"/>
    </source>
</evidence>
<dbReference type="AlphaFoldDB" id="K0PRY7"/>
<proteinExistence type="predicted"/>
<name>K0PRY7_9HYPH</name>
<dbReference type="EMBL" id="CANI01000044">
    <property type="protein sequence ID" value="CCM79496.1"/>
    <property type="molecule type" value="Genomic_DNA"/>
</dbReference>
<gene>
    <name evidence="1" type="ORF">BN77_p10775</name>
</gene>
<dbReference type="Proteomes" id="UP000009319">
    <property type="component" value="Unassembled WGS sequence"/>
</dbReference>
<organism evidence="1 2">
    <name type="scientific">Rhizobium mesoamericanum STM3625</name>
    <dbReference type="NCBI Taxonomy" id="1211777"/>
    <lineage>
        <taxon>Bacteria</taxon>
        <taxon>Pseudomonadati</taxon>
        <taxon>Pseudomonadota</taxon>
        <taxon>Alphaproteobacteria</taxon>
        <taxon>Hyphomicrobiales</taxon>
        <taxon>Rhizobiaceae</taxon>
        <taxon>Rhizobium/Agrobacterium group</taxon>
        <taxon>Rhizobium</taxon>
    </lineage>
</organism>